<dbReference type="Proteomes" id="UP001596066">
    <property type="component" value="Unassembled WGS sequence"/>
</dbReference>
<protein>
    <recommendedName>
        <fullName evidence="3">Sigma-70 family RNA polymerase sigma factor</fullName>
    </recommendedName>
</protein>
<dbReference type="EMBL" id="JBHSOC010000136">
    <property type="protein sequence ID" value="MFC5647156.1"/>
    <property type="molecule type" value="Genomic_DNA"/>
</dbReference>
<gene>
    <name evidence="1" type="ORF">ACFPZF_38185</name>
</gene>
<reference evidence="2" key="1">
    <citation type="journal article" date="2019" name="Int. J. Syst. Evol. Microbiol.">
        <title>The Global Catalogue of Microorganisms (GCM) 10K type strain sequencing project: providing services to taxonomists for standard genome sequencing and annotation.</title>
        <authorList>
            <consortium name="The Broad Institute Genomics Platform"/>
            <consortium name="The Broad Institute Genome Sequencing Center for Infectious Disease"/>
            <person name="Wu L."/>
            <person name="Ma J."/>
        </authorList>
    </citation>
    <scope>NUCLEOTIDE SEQUENCE [LARGE SCALE GENOMIC DNA]</scope>
    <source>
        <strain evidence="2">CGMCC 4.1622</strain>
    </source>
</reference>
<evidence type="ECO:0000313" key="2">
    <source>
        <dbReference type="Proteomes" id="UP001596066"/>
    </source>
</evidence>
<organism evidence="1 2">
    <name type="scientific">Kitasatospora cinereorecta</name>
    <dbReference type="NCBI Taxonomy" id="285560"/>
    <lineage>
        <taxon>Bacteria</taxon>
        <taxon>Bacillati</taxon>
        <taxon>Actinomycetota</taxon>
        <taxon>Actinomycetes</taxon>
        <taxon>Kitasatosporales</taxon>
        <taxon>Streptomycetaceae</taxon>
        <taxon>Kitasatospora</taxon>
    </lineage>
</organism>
<evidence type="ECO:0008006" key="3">
    <source>
        <dbReference type="Google" id="ProtNLM"/>
    </source>
</evidence>
<name>A0ABW0VRH4_9ACTN</name>
<comment type="caution">
    <text evidence="1">The sequence shown here is derived from an EMBL/GenBank/DDBJ whole genome shotgun (WGS) entry which is preliminary data.</text>
</comment>
<keyword evidence="2" id="KW-1185">Reference proteome</keyword>
<dbReference type="RefSeq" id="WP_346148722.1">
    <property type="nucleotide sequence ID" value="NZ_BAAAUA010000054.1"/>
</dbReference>
<proteinExistence type="predicted"/>
<accession>A0ABW0VRH4</accession>
<sequence length="298" mass="33209">MAHRPTSTGTESGPHDSTDMRMHRAWLQMCEDHRAEAVVGGWACESDLFSDCTGTGDVLELLNKLYRAGDWTGHDELLAALLERVPRGGYEGEVAWLVTVRALLPKAARMARSQTRPSIDFEEAFSVVVGALFEVVRTYPLERCPKNIYASLALRTLTLARQSLGHLLDDAPLPPDEVAEIVDRRPAGHELEPEERFERLSLLMDATELQLLGEDDHEHIHDGTARAELLHLVVWAVRTGVLRPDEAQLLAGYYVDTDSRDGRTPRSMGSDGDRVRKARSRAVGRLRAADHDAYWLAA</sequence>
<evidence type="ECO:0000313" key="1">
    <source>
        <dbReference type="EMBL" id="MFC5647156.1"/>
    </source>
</evidence>